<evidence type="ECO:0000256" key="1">
    <source>
        <dbReference type="ARBA" id="ARBA00004651"/>
    </source>
</evidence>
<dbReference type="InterPro" id="IPR011701">
    <property type="entry name" value="MFS"/>
</dbReference>
<feature type="domain" description="Major facilitator superfamily (MFS) profile" evidence="7">
    <location>
        <begin position="1"/>
        <end position="396"/>
    </location>
</feature>
<feature type="transmembrane region" description="Helical" evidence="6">
    <location>
        <begin position="51"/>
        <end position="70"/>
    </location>
</feature>
<organism evidence="8 9">
    <name type="scientific">Paenibacillus illinoisensis</name>
    <dbReference type="NCBI Taxonomy" id="59845"/>
    <lineage>
        <taxon>Bacteria</taxon>
        <taxon>Bacillati</taxon>
        <taxon>Bacillota</taxon>
        <taxon>Bacilli</taxon>
        <taxon>Bacillales</taxon>
        <taxon>Paenibacillaceae</taxon>
        <taxon>Paenibacillus</taxon>
    </lineage>
</organism>
<dbReference type="InterPro" id="IPR020846">
    <property type="entry name" value="MFS_dom"/>
</dbReference>
<evidence type="ECO:0000256" key="4">
    <source>
        <dbReference type="ARBA" id="ARBA00022989"/>
    </source>
</evidence>
<keyword evidence="4 6" id="KW-1133">Transmembrane helix</keyword>
<evidence type="ECO:0000313" key="9">
    <source>
        <dbReference type="Proteomes" id="UP001618531"/>
    </source>
</evidence>
<dbReference type="PROSITE" id="PS50850">
    <property type="entry name" value="MFS"/>
    <property type="match status" value="1"/>
</dbReference>
<keyword evidence="5 6" id="KW-0472">Membrane</keyword>
<feature type="transmembrane region" description="Helical" evidence="6">
    <location>
        <begin position="347"/>
        <end position="368"/>
    </location>
</feature>
<keyword evidence="9" id="KW-1185">Reference proteome</keyword>
<evidence type="ECO:0000259" key="7">
    <source>
        <dbReference type="PROSITE" id="PS50850"/>
    </source>
</evidence>
<feature type="transmembrane region" description="Helical" evidence="6">
    <location>
        <begin position="171"/>
        <end position="193"/>
    </location>
</feature>
<gene>
    <name evidence="8" type="ORF">ACINKY_07165</name>
</gene>
<keyword evidence="2" id="KW-0813">Transport</keyword>
<evidence type="ECO:0000256" key="5">
    <source>
        <dbReference type="ARBA" id="ARBA00023136"/>
    </source>
</evidence>
<dbReference type="InterPro" id="IPR051788">
    <property type="entry name" value="MFS_Transporter"/>
</dbReference>
<dbReference type="Proteomes" id="UP001618531">
    <property type="component" value="Unassembled WGS sequence"/>
</dbReference>
<evidence type="ECO:0000256" key="3">
    <source>
        <dbReference type="ARBA" id="ARBA00022692"/>
    </source>
</evidence>
<evidence type="ECO:0000256" key="6">
    <source>
        <dbReference type="SAM" id="Phobius"/>
    </source>
</evidence>
<dbReference type="CDD" id="cd17393">
    <property type="entry name" value="MFS_MosC_like"/>
    <property type="match status" value="1"/>
</dbReference>
<proteinExistence type="predicted"/>
<protein>
    <submittedName>
        <fullName evidence="8">MFS transporter</fullName>
    </submittedName>
</protein>
<feature type="transmembrane region" description="Helical" evidence="6">
    <location>
        <begin position="253"/>
        <end position="273"/>
    </location>
</feature>
<dbReference type="Pfam" id="PF07690">
    <property type="entry name" value="MFS_1"/>
    <property type="match status" value="1"/>
</dbReference>
<comment type="subcellular location">
    <subcellularLocation>
        <location evidence="1">Cell membrane</location>
        <topology evidence="1">Multi-pass membrane protein</topology>
    </subcellularLocation>
</comment>
<reference evidence="8 9" key="1">
    <citation type="submission" date="2024-11" db="EMBL/GenBank/DDBJ databases">
        <title>Identification and Characterization of a Novel Fosfomycin Bacillithiol Transferase FosB8 in Paenibacillus illinoisensis.</title>
        <authorList>
            <person name="Lu W."/>
        </authorList>
    </citation>
    <scope>NUCLEOTIDE SEQUENCE [LARGE SCALE GENOMIC DNA]</scope>
    <source>
        <strain evidence="8 9">WP77</strain>
    </source>
</reference>
<feature type="transmembrane region" description="Helical" evidence="6">
    <location>
        <begin position="374"/>
        <end position="395"/>
    </location>
</feature>
<feature type="transmembrane region" description="Helical" evidence="6">
    <location>
        <begin position="224"/>
        <end position="241"/>
    </location>
</feature>
<evidence type="ECO:0000256" key="2">
    <source>
        <dbReference type="ARBA" id="ARBA00022448"/>
    </source>
</evidence>
<name>A0ABW8HQP9_9BACL</name>
<keyword evidence="3 6" id="KW-0812">Transmembrane</keyword>
<comment type="caution">
    <text evidence="8">The sequence shown here is derived from an EMBL/GenBank/DDBJ whole genome shotgun (WGS) entry which is preliminary data.</text>
</comment>
<feature type="transmembrane region" description="Helical" evidence="6">
    <location>
        <begin position="108"/>
        <end position="129"/>
    </location>
</feature>
<dbReference type="RefSeq" id="WP_068963925.1">
    <property type="nucleotide sequence ID" value="NZ_JBIYSL010000001.1"/>
</dbReference>
<feature type="transmembrane region" description="Helical" evidence="6">
    <location>
        <begin position="82"/>
        <end position="102"/>
    </location>
</feature>
<dbReference type="SUPFAM" id="SSF103473">
    <property type="entry name" value="MFS general substrate transporter"/>
    <property type="match status" value="1"/>
</dbReference>
<dbReference type="InterPro" id="IPR036259">
    <property type="entry name" value="MFS_trans_sf"/>
</dbReference>
<feature type="transmembrane region" description="Helical" evidence="6">
    <location>
        <begin position="141"/>
        <end position="165"/>
    </location>
</feature>
<feature type="transmembrane region" description="Helical" evidence="6">
    <location>
        <begin position="312"/>
        <end position="335"/>
    </location>
</feature>
<feature type="transmembrane region" description="Helical" evidence="6">
    <location>
        <begin position="285"/>
        <end position="306"/>
    </location>
</feature>
<dbReference type="Gene3D" id="1.20.1250.20">
    <property type="entry name" value="MFS general substrate transporter like domains"/>
    <property type="match status" value="2"/>
</dbReference>
<dbReference type="PANTHER" id="PTHR23514:SF13">
    <property type="entry name" value="INNER MEMBRANE PROTEIN YBJJ"/>
    <property type="match status" value="1"/>
</dbReference>
<evidence type="ECO:0000313" key="8">
    <source>
        <dbReference type="EMBL" id="MFK0521979.1"/>
    </source>
</evidence>
<accession>A0ABW8HQP9</accession>
<sequence>MEQYNNKTIILNINKWKISLFVFFALSGMAFSSWTSRTPEVRDILHASTSIMGWIIFGIAAGAIVGLVSASSVIRHIGARKAIALSVIILSLGLLIAGFSILLAIKLLVFSGLVVFGLGYGIIDVAQNVEGAALERSTNKTLLPALHASFSGGTLLGVGLGSLAISVKIPVFIHFIIIAFVIILFGVICIKYLPTATGKVDLITNHHSVSSPQTKVSIFKELRLVYIGIIVMGMALAEGTANDWLPILFVDAYQVTHVTGTIVYGVFLLAMLIGRMSGGFLLDRFGRVPILVSAAIIAVSGLAVVILDINFYFAAAGVFLWGIGASLGFPVGLSAAGDNPNGATERVAFVSTLGYLAFLVGPPFIGLLGESVGLLYALLVVIIAVLIAGLFSPAAKKIETKSS</sequence>
<dbReference type="EMBL" id="JBIYSL010000001">
    <property type="protein sequence ID" value="MFK0521979.1"/>
    <property type="molecule type" value="Genomic_DNA"/>
</dbReference>
<dbReference type="PANTHER" id="PTHR23514">
    <property type="entry name" value="BYPASS OF STOP CODON PROTEIN 6"/>
    <property type="match status" value="1"/>
</dbReference>